<organism evidence="2 3">
    <name type="scientific">Sorangium cellulosum (strain So ce56)</name>
    <name type="common">Polyangium cellulosum (strain So ce56)</name>
    <dbReference type="NCBI Taxonomy" id="448385"/>
    <lineage>
        <taxon>Bacteria</taxon>
        <taxon>Pseudomonadati</taxon>
        <taxon>Myxococcota</taxon>
        <taxon>Polyangia</taxon>
        <taxon>Polyangiales</taxon>
        <taxon>Polyangiaceae</taxon>
        <taxon>Sorangium</taxon>
    </lineage>
</organism>
<protein>
    <submittedName>
        <fullName evidence="2">Uncharacterized protein</fullName>
    </submittedName>
</protein>
<proteinExistence type="predicted"/>
<dbReference type="KEGG" id="scl:sce9183"/>
<dbReference type="EMBL" id="AM746676">
    <property type="protein sequence ID" value="CAN99356.1"/>
    <property type="molecule type" value="Genomic_DNA"/>
</dbReference>
<reference evidence="2 3" key="1">
    <citation type="journal article" date="2007" name="Nat. Biotechnol.">
        <title>Complete genome sequence of the myxobacterium Sorangium cellulosum.</title>
        <authorList>
            <person name="Schneiker S."/>
            <person name="Perlova O."/>
            <person name="Kaiser O."/>
            <person name="Gerth K."/>
            <person name="Alici A."/>
            <person name="Altmeyer M.O."/>
            <person name="Bartels D."/>
            <person name="Bekel T."/>
            <person name="Beyer S."/>
            <person name="Bode E."/>
            <person name="Bode H.B."/>
            <person name="Bolten C.J."/>
            <person name="Choudhuri J.V."/>
            <person name="Doss S."/>
            <person name="Elnakady Y.A."/>
            <person name="Frank B."/>
            <person name="Gaigalat L."/>
            <person name="Goesmann A."/>
            <person name="Groeger C."/>
            <person name="Gross F."/>
            <person name="Jelsbak L."/>
            <person name="Jelsbak L."/>
            <person name="Kalinowski J."/>
            <person name="Kegler C."/>
            <person name="Knauber T."/>
            <person name="Konietzny S."/>
            <person name="Kopp M."/>
            <person name="Krause L."/>
            <person name="Krug D."/>
            <person name="Linke B."/>
            <person name="Mahmud T."/>
            <person name="Martinez-Arias R."/>
            <person name="McHardy A.C."/>
            <person name="Merai M."/>
            <person name="Meyer F."/>
            <person name="Mormann S."/>
            <person name="Munoz-Dorado J."/>
            <person name="Perez J."/>
            <person name="Pradella S."/>
            <person name="Rachid S."/>
            <person name="Raddatz G."/>
            <person name="Rosenau F."/>
            <person name="Rueckert C."/>
            <person name="Sasse F."/>
            <person name="Scharfe M."/>
            <person name="Schuster S.C."/>
            <person name="Suen G."/>
            <person name="Treuner-Lange A."/>
            <person name="Velicer G.J."/>
            <person name="Vorholter F.-J."/>
            <person name="Weissman K.J."/>
            <person name="Welch R.D."/>
            <person name="Wenzel S.C."/>
            <person name="Whitworth D.E."/>
            <person name="Wilhelm S."/>
            <person name="Wittmann C."/>
            <person name="Bloecker H."/>
            <person name="Puehler A."/>
            <person name="Mueller R."/>
        </authorList>
    </citation>
    <scope>NUCLEOTIDE SEQUENCE [LARGE SCALE GENOMIC DNA]</scope>
    <source>
        <strain evidence="3">So ce56</strain>
    </source>
</reference>
<dbReference type="Proteomes" id="UP000002139">
    <property type="component" value="Chromosome"/>
</dbReference>
<feature type="compositionally biased region" description="Basic and acidic residues" evidence="1">
    <location>
        <begin position="87"/>
        <end position="104"/>
    </location>
</feature>
<evidence type="ECO:0000256" key="1">
    <source>
        <dbReference type="SAM" id="MobiDB-lite"/>
    </source>
</evidence>
<evidence type="ECO:0000313" key="3">
    <source>
        <dbReference type="Proteomes" id="UP000002139"/>
    </source>
</evidence>
<gene>
    <name evidence="2" type="ordered locus">sce9183</name>
</gene>
<dbReference type="HOGENOM" id="CLU_2083320_0_0_7"/>
<sequence length="117" mass="12283">MDLHWADERPRLSARVPVNDLKARRCCSGPSLFGLPAGRSSATTAAEGRFSAVEALAYAPGTSEVPPARAASGPGSQVDRPVQLHAVSEEHRQDHRDDSVKVADELGGLNGITAGAR</sequence>
<name>A9GDH4_SORC5</name>
<keyword evidence="3" id="KW-1185">Reference proteome</keyword>
<dbReference type="AlphaFoldDB" id="A9GDH4"/>
<dbReference type="STRING" id="448385.sce9183"/>
<evidence type="ECO:0000313" key="2">
    <source>
        <dbReference type="EMBL" id="CAN99356.1"/>
    </source>
</evidence>
<dbReference type="BioCyc" id="SCEL448385:SCE_RS46980-MONOMER"/>
<accession>A9GDH4</accession>
<feature type="region of interest" description="Disordered" evidence="1">
    <location>
        <begin position="87"/>
        <end position="117"/>
    </location>
</feature>